<dbReference type="EMBL" id="BMXY01000001">
    <property type="protein sequence ID" value="GGZ53349.1"/>
    <property type="molecule type" value="Genomic_DNA"/>
</dbReference>
<reference evidence="3" key="1">
    <citation type="journal article" date="2019" name="Int. J. Syst. Evol. Microbiol.">
        <title>The Global Catalogue of Microorganisms (GCM) 10K type strain sequencing project: providing services to taxonomists for standard genome sequencing and annotation.</title>
        <authorList>
            <consortium name="The Broad Institute Genomics Platform"/>
            <consortium name="The Broad Institute Genome Sequencing Center for Infectious Disease"/>
            <person name="Wu L."/>
            <person name="Ma J."/>
        </authorList>
    </citation>
    <scope>NUCLEOTIDE SEQUENCE [LARGE SCALE GENOMIC DNA]</scope>
    <source>
        <strain evidence="3">KCTC 22558</strain>
    </source>
</reference>
<feature type="compositionally biased region" description="Polar residues" evidence="1">
    <location>
        <begin position="153"/>
        <end position="171"/>
    </location>
</feature>
<evidence type="ECO:0000313" key="3">
    <source>
        <dbReference type="Proteomes" id="UP000643403"/>
    </source>
</evidence>
<accession>A0ABQ3BPD7</accession>
<dbReference type="RefSeq" id="WP_189446572.1">
    <property type="nucleotide sequence ID" value="NZ_BMXY01000001.1"/>
</dbReference>
<keyword evidence="3" id="KW-1185">Reference proteome</keyword>
<feature type="region of interest" description="Disordered" evidence="1">
    <location>
        <begin position="79"/>
        <end position="105"/>
    </location>
</feature>
<dbReference type="Proteomes" id="UP000643403">
    <property type="component" value="Unassembled WGS sequence"/>
</dbReference>
<protein>
    <recommendedName>
        <fullName evidence="4">LTXXQ motif family protein</fullName>
    </recommendedName>
</protein>
<evidence type="ECO:0008006" key="4">
    <source>
        <dbReference type="Google" id="ProtNLM"/>
    </source>
</evidence>
<evidence type="ECO:0000313" key="2">
    <source>
        <dbReference type="EMBL" id="GGZ53349.1"/>
    </source>
</evidence>
<sequence length="288" mass="29365">MADAEHPRTPDIPNWQQAFAALPLDGPPADAWSRLAVSLPTGTAASRPHGPSSQRTRWAMAAALGVAAVGGRVTMRTSQPSLPPVVATADGSAATRHPTSDAMPARDAGPVANDAPAVAAGVGAVASEPEAIAAVTGAAPATPPRRERAAGLTASSPSRPAQAVTTAQRSGNDAVATSTTALASAARADGVARALDELRGESSRLEALVALARQSGMQSGPALVLTADIDDRLQLIDAALSQPSLDEAERADLWRRRVDTLGELAAVEGTQRWMAAQGYSMDAVARVD</sequence>
<comment type="caution">
    <text evidence="2">The sequence shown here is derived from an EMBL/GenBank/DDBJ whole genome shotgun (WGS) entry which is preliminary data.</text>
</comment>
<gene>
    <name evidence="2" type="ORF">GCM10008101_03110</name>
</gene>
<name>A0ABQ3BPD7_9GAMM</name>
<proteinExistence type="predicted"/>
<evidence type="ECO:0000256" key="1">
    <source>
        <dbReference type="SAM" id="MobiDB-lite"/>
    </source>
</evidence>
<organism evidence="2 3">
    <name type="scientific">Cognatilysobacter xinjiangensis</name>
    <dbReference type="NCBI Taxonomy" id="546892"/>
    <lineage>
        <taxon>Bacteria</taxon>
        <taxon>Pseudomonadati</taxon>
        <taxon>Pseudomonadota</taxon>
        <taxon>Gammaproteobacteria</taxon>
        <taxon>Lysobacterales</taxon>
        <taxon>Lysobacteraceae</taxon>
        <taxon>Cognatilysobacter</taxon>
    </lineage>
</organism>
<feature type="region of interest" description="Disordered" evidence="1">
    <location>
        <begin position="136"/>
        <end position="173"/>
    </location>
</feature>